<evidence type="ECO:0000313" key="3">
    <source>
        <dbReference type="Proteomes" id="UP001165121"/>
    </source>
</evidence>
<reference evidence="2" key="1">
    <citation type="submission" date="2023-04" db="EMBL/GenBank/DDBJ databases">
        <title>Phytophthora fragariaefolia NBRC 109709.</title>
        <authorList>
            <person name="Ichikawa N."/>
            <person name="Sato H."/>
            <person name="Tonouchi N."/>
        </authorList>
    </citation>
    <scope>NUCLEOTIDE SEQUENCE</scope>
    <source>
        <strain evidence="2">NBRC 109709</strain>
    </source>
</reference>
<dbReference type="EMBL" id="BSXT01001244">
    <property type="protein sequence ID" value="GMF40427.1"/>
    <property type="molecule type" value="Genomic_DNA"/>
</dbReference>
<accession>A0A9W6XKS0</accession>
<name>A0A9W6XKS0_9STRA</name>
<protein>
    <submittedName>
        <fullName evidence="2">Unnamed protein product</fullName>
    </submittedName>
</protein>
<sequence length="236" mass="26105">MLTQLRNFRPGTGSKLKAPSRHQHIASINSAWQYLPTTAVVIGFVKAKLIERPLIDAQTDNVLPEPQWEEFFRLVREFNVKHDALARHPVIDPPNTSQPSGLPPLPSKSQFESVVALVGQASTTMDAKTRKNTQEPATEDGAVRSTLEAQLAELRAELATLPTSRQVQPARPAKIKPRVPSGLPNFKGKRGEDVRQWVLQLETLFRIHGHDGDDGNSTLPAIRTAMEGPASGWFLF</sequence>
<evidence type="ECO:0000313" key="2">
    <source>
        <dbReference type="EMBL" id="GMF40427.1"/>
    </source>
</evidence>
<comment type="caution">
    <text evidence="2">The sequence shown here is derived from an EMBL/GenBank/DDBJ whole genome shotgun (WGS) entry which is preliminary data.</text>
</comment>
<proteinExistence type="predicted"/>
<organism evidence="2 3">
    <name type="scientific">Phytophthora fragariaefolia</name>
    <dbReference type="NCBI Taxonomy" id="1490495"/>
    <lineage>
        <taxon>Eukaryota</taxon>
        <taxon>Sar</taxon>
        <taxon>Stramenopiles</taxon>
        <taxon>Oomycota</taxon>
        <taxon>Peronosporomycetes</taxon>
        <taxon>Peronosporales</taxon>
        <taxon>Peronosporaceae</taxon>
        <taxon>Phytophthora</taxon>
    </lineage>
</organism>
<dbReference type="Proteomes" id="UP001165121">
    <property type="component" value="Unassembled WGS sequence"/>
</dbReference>
<dbReference type="OrthoDB" id="105920at2759"/>
<feature type="region of interest" description="Disordered" evidence="1">
    <location>
        <begin position="164"/>
        <end position="187"/>
    </location>
</feature>
<gene>
    <name evidence="2" type="ORF">Pfra01_001241300</name>
</gene>
<feature type="region of interest" description="Disordered" evidence="1">
    <location>
        <begin position="1"/>
        <end position="20"/>
    </location>
</feature>
<evidence type="ECO:0000256" key="1">
    <source>
        <dbReference type="SAM" id="MobiDB-lite"/>
    </source>
</evidence>
<dbReference type="AlphaFoldDB" id="A0A9W6XKS0"/>
<keyword evidence="3" id="KW-1185">Reference proteome</keyword>